<keyword evidence="4 8" id="KW-0732">Signal</keyword>
<evidence type="ECO:0000256" key="1">
    <source>
        <dbReference type="ARBA" id="ARBA00001913"/>
    </source>
</evidence>
<feature type="region of interest" description="Disordered" evidence="7">
    <location>
        <begin position="169"/>
        <end position="189"/>
    </location>
</feature>
<dbReference type="Pfam" id="PF00884">
    <property type="entry name" value="Sulfatase"/>
    <property type="match status" value="1"/>
</dbReference>
<evidence type="ECO:0000256" key="6">
    <source>
        <dbReference type="ARBA" id="ARBA00022837"/>
    </source>
</evidence>
<evidence type="ECO:0000259" key="9">
    <source>
        <dbReference type="Pfam" id="PF00884"/>
    </source>
</evidence>
<reference evidence="10 11" key="1">
    <citation type="submission" date="2022-01" db="EMBL/GenBank/DDBJ databases">
        <title>Paraglaciecola sp. G1-23.</title>
        <authorList>
            <person name="Jin M.S."/>
            <person name="Han D.M."/>
            <person name="Kim H.M."/>
            <person name="Jeon C.O."/>
        </authorList>
    </citation>
    <scope>NUCLEOTIDE SEQUENCE [LARGE SCALE GENOMIC DNA]</scope>
    <source>
        <strain evidence="10 11">G1-23</strain>
    </source>
</reference>
<dbReference type="PROSITE" id="PS51257">
    <property type="entry name" value="PROKAR_LIPOPROTEIN"/>
    <property type="match status" value="1"/>
</dbReference>
<proteinExistence type="inferred from homology"/>
<dbReference type="InterPro" id="IPR024607">
    <property type="entry name" value="Sulfatase_CS"/>
</dbReference>
<dbReference type="PANTHER" id="PTHR45953:SF1">
    <property type="entry name" value="IDURONATE 2-SULFATASE"/>
    <property type="match status" value="1"/>
</dbReference>
<dbReference type="Gene3D" id="3.40.720.10">
    <property type="entry name" value="Alkaline Phosphatase, subunit A"/>
    <property type="match status" value="1"/>
</dbReference>
<evidence type="ECO:0000256" key="8">
    <source>
        <dbReference type="SAM" id="SignalP"/>
    </source>
</evidence>
<comment type="similarity">
    <text evidence="2">Belongs to the sulfatase family.</text>
</comment>
<comment type="caution">
    <text evidence="10">The sequence shown here is derived from an EMBL/GenBank/DDBJ whole genome shotgun (WGS) entry which is preliminary data.</text>
</comment>
<keyword evidence="6" id="KW-0106">Calcium</keyword>
<feature type="signal peptide" evidence="8">
    <location>
        <begin position="1"/>
        <end position="23"/>
    </location>
</feature>
<evidence type="ECO:0000256" key="5">
    <source>
        <dbReference type="ARBA" id="ARBA00022801"/>
    </source>
</evidence>
<dbReference type="PROSITE" id="PS00149">
    <property type="entry name" value="SULFATASE_2"/>
    <property type="match status" value="1"/>
</dbReference>
<feature type="chain" id="PRO_5045051128" evidence="8">
    <location>
        <begin position="24"/>
        <end position="492"/>
    </location>
</feature>
<keyword evidence="3" id="KW-0479">Metal-binding</keyword>
<dbReference type="RefSeq" id="WP_235310453.1">
    <property type="nucleotide sequence ID" value="NZ_JAKGAS010000001.1"/>
</dbReference>
<comment type="cofactor">
    <cofactor evidence="1">
        <name>Ca(2+)</name>
        <dbReference type="ChEBI" id="CHEBI:29108"/>
    </cofactor>
</comment>
<evidence type="ECO:0000256" key="2">
    <source>
        <dbReference type="ARBA" id="ARBA00008779"/>
    </source>
</evidence>
<dbReference type="InterPro" id="IPR017850">
    <property type="entry name" value="Alkaline_phosphatase_core_sf"/>
</dbReference>
<dbReference type="PANTHER" id="PTHR45953">
    <property type="entry name" value="IDURONATE 2-SULFATASE"/>
    <property type="match status" value="1"/>
</dbReference>
<gene>
    <name evidence="10" type="ORF">L0668_02380</name>
</gene>
<sequence length="492" mass="54743">MNKLLKCAKAGIVSLLVATTISACTSAVNSDPQTQIAKKQAPQQSKKQNIVMIIVDDLRPVLGVYGDKNAYTPNIDALASQGITLNQAYANVPVCGASRASMLTGIRPNKTRFIDYKAKAEKDAPGAKSLPQVLRESGYHTMGIGKIFHNSKDLAKVSWSEKLQNAGMGHATRLNPDSENHLKTTKFNKRGNGPWYETMDVADEAYPDGKVKEKALKALTRLAKQEQPFFLSVGFIRPHLPFYAPKKYYDLHPREKFSPFFDRNKPRNAPKSLNGSGEIHTYHFKDYTYNSDAFHVSSLQGYYASVSYIDALVGDVIAQIDSLGLRDNTTIMLISDHGFNLGEHNFWTKHTMLETSLRIPMIIAGPNIAQNEKTDALVELVDVFPTITEITKVSPPATVQGQSFVKSLQNASVNHKKQIYSRFKKGDSVVNDDFIFTSYTTADNTIEEMLYDHKVDPHETNNVVNEASYQAVATKMRAQLTACITQQQCQTH</sequence>
<evidence type="ECO:0000256" key="3">
    <source>
        <dbReference type="ARBA" id="ARBA00022723"/>
    </source>
</evidence>
<evidence type="ECO:0000256" key="4">
    <source>
        <dbReference type="ARBA" id="ARBA00022729"/>
    </source>
</evidence>
<keyword evidence="11" id="KW-1185">Reference proteome</keyword>
<dbReference type="EMBL" id="JAKGAS010000001">
    <property type="protein sequence ID" value="MCF2946936.1"/>
    <property type="molecule type" value="Genomic_DNA"/>
</dbReference>
<accession>A0ABS9D204</accession>
<evidence type="ECO:0000313" key="10">
    <source>
        <dbReference type="EMBL" id="MCF2946936.1"/>
    </source>
</evidence>
<evidence type="ECO:0000313" key="11">
    <source>
        <dbReference type="Proteomes" id="UP001521137"/>
    </source>
</evidence>
<dbReference type="SUPFAM" id="SSF53649">
    <property type="entry name" value="Alkaline phosphatase-like"/>
    <property type="match status" value="1"/>
</dbReference>
<name>A0ABS9D204_9ALTE</name>
<dbReference type="InterPro" id="IPR035874">
    <property type="entry name" value="IDS"/>
</dbReference>
<evidence type="ECO:0000256" key="7">
    <source>
        <dbReference type="SAM" id="MobiDB-lite"/>
    </source>
</evidence>
<dbReference type="Proteomes" id="UP001521137">
    <property type="component" value="Unassembled WGS sequence"/>
</dbReference>
<organism evidence="10 11">
    <name type="scientific">Paraglaciecola algarum</name>
    <dbReference type="NCBI Taxonomy" id="3050085"/>
    <lineage>
        <taxon>Bacteria</taxon>
        <taxon>Pseudomonadati</taxon>
        <taxon>Pseudomonadota</taxon>
        <taxon>Gammaproteobacteria</taxon>
        <taxon>Alteromonadales</taxon>
        <taxon>Alteromonadaceae</taxon>
        <taxon>Paraglaciecola</taxon>
    </lineage>
</organism>
<dbReference type="CDD" id="cd16030">
    <property type="entry name" value="iduronate-2-sulfatase"/>
    <property type="match status" value="1"/>
</dbReference>
<dbReference type="InterPro" id="IPR000917">
    <property type="entry name" value="Sulfatase_N"/>
</dbReference>
<protein>
    <submittedName>
        <fullName evidence="10">Sulfatase</fullName>
    </submittedName>
</protein>
<feature type="domain" description="Sulfatase N-terminal" evidence="9">
    <location>
        <begin position="48"/>
        <end position="391"/>
    </location>
</feature>
<keyword evidence="5" id="KW-0378">Hydrolase</keyword>